<feature type="chain" id="PRO_5015151668" description="Amino acid permease/ SLC12A domain-containing protein" evidence="6">
    <location>
        <begin position="16"/>
        <end position="219"/>
    </location>
</feature>
<feature type="transmembrane region" description="Helical" evidence="5">
    <location>
        <begin position="83"/>
        <end position="107"/>
    </location>
</feature>
<gene>
    <name evidence="8" type="ORF">B9Z65_1399</name>
</gene>
<evidence type="ECO:0000259" key="7">
    <source>
        <dbReference type="Pfam" id="PF00324"/>
    </source>
</evidence>
<feature type="domain" description="Amino acid permease/ SLC12A" evidence="7">
    <location>
        <begin position="2"/>
        <end position="89"/>
    </location>
</feature>
<keyword evidence="2 5" id="KW-0812">Transmembrane</keyword>
<dbReference type="STRING" id="40998.A0A2P7YFS7"/>
<evidence type="ECO:0000256" key="2">
    <source>
        <dbReference type="ARBA" id="ARBA00022692"/>
    </source>
</evidence>
<evidence type="ECO:0000256" key="6">
    <source>
        <dbReference type="SAM" id="SignalP"/>
    </source>
</evidence>
<feature type="signal peptide" evidence="6">
    <location>
        <begin position="1"/>
        <end position="15"/>
    </location>
</feature>
<evidence type="ECO:0000256" key="5">
    <source>
        <dbReference type="SAM" id="Phobius"/>
    </source>
</evidence>
<feature type="transmembrane region" description="Helical" evidence="5">
    <location>
        <begin position="113"/>
        <end position="132"/>
    </location>
</feature>
<protein>
    <recommendedName>
        <fullName evidence="7">Amino acid permease/ SLC12A domain-containing protein</fullName>
    </recommendedName>
</protein>
<feature type="transmembrane region" description="Helical" evidence="5">
    <location>
        <begin position="57"/>
        <end position="76"/>
    </location>
</feature>
<evidence type="ECO:0000256" key="4">
    <source>
        <dbReference type="ARBA" id="ARBA00023136"/>
    </source>
</evidence>
<reference evidence="8 9" key="1">
    <citation type="submission" date="2017-05" db="EMBL/GenBank/DDBJ databases">
        <title>Draft genome sequence of Elsinoe australis.</title>
        <authorList>
            <person name="Cheng Q."/>
        </authorList>
    </citation>
    <scope>NUCLEOTIDE SEQUENCE [LARGE SCALE GENOMIC DNA]</scope>
    <source>
        <strain evidence="8 9">NL1</strain>
    </source>
</reference>
<keyword evidence="6" id="KW-0732">Signal</keyword>
<keyword evidence="3 5" id="KW-1133">Transmembrane helix</keyword>
<comment type="caution">
    <text evidence="8">The sequence shown here is derived from an EMBL/GenBank/DDBJ whole genome shotgun (WGS) entry which is preliminary data.</text>
</comment>
<dbReference type="Proteomes" id="UP000243723">
    <property type="component" value="Unassembled WGS sequence"/>
</dbReference>
<keyword evidence="9" id="KW-1185">Reference proteome</keyword>
<keyword evidence="4 5" id="KW-0472">Membrane</keyword>
<dbReference type="GO" id="GO:0015171">
    <property type="term" value="F:amino acid transmembrane transporter activity"/>
    <property type="evidence" value="ECO:0007669"/>
    <property type="project" value="TreeGrafter"/>
</dbReference>
<sequence>MTNLGIGVLPHITNALLVASIFPAESTYTYCVLRSLYGVALAGRPPAFLERCTKNGISIYCSAVAMPFSCAFFLILSNGSATVLSWLLYVAWIGLTGITLVVLLYRYSSFEPFSVSTFFTYYTMVIVGIRTSTGRRIFKRTKVVPAHEADLVWIRPSVDAYESRFDDDALARFQVEVLQMFGFSTNKTHTQPSDCGYSQVVKSGRGESFPEARLSLGKR</sequence>
<dbReference type="AlphaFoldDB" id="A0A2P7YFS7"/>
<dbReference type="EMBL" id="NHZQ01000445">
    <property type="protein sequence ID" value="PSK34816.1"/>
    <property type="molecule type" value="Genomic_DNA"/>
</dbReference>
<dbReference type="InterPro" id="IPR004841">
    <property type="entry name" value="AA-permease/SLC12A_dom"/>
</dbReference>
<dbReference type="Pfam" id="PF00324">
    <property type="entry name" value="AA_permease"/>
    <property type="match status" value="1"/>
</dbReference>
<dbReference type="GO" id="GO:0016020">
    <property type="term" value="C:membrane"/>
    <property type="evidence" value="ECO:0007669"/>
    <property type="project" value="UniProtKB-SubCell"/>
</dbReference>
<dbReference type="InterPro" id="IPR050524">
    <property type="entry name" value="APC_YAT"/>
</dbReference>
<dbReference type="OrthoDB" id="3637027at2759"/>
<evidence type="ECO:0000313" key="8">
    <source>
        <dbReference type="EMBL" id="PSK34816.1"/>
    </source>
</evidence>
<comment type="subcellular location">
    <subcellularLocation>
        <location evidence="1">Membrane</location>
        <topology evidence="1">Multi-pass membrane protein</topology>
    </subcellularLocation>
</comment>
<organism evidence="8 9">
    <name type="scientific">Elsinoe australis</name>
    <dbReference type="NCBI Taxonomy" id="40998"/>
    <lineage>
        <taxon>Eukaryota</taxon>
        <taxon>Fungi</taxon>
        <taxon>Dikarya</taxon>
        <taxon>Ascomycota</taxon>
        <taxon>Pezizomycotina</taxon>
        <taxon>Dothideomycetes</taxon>
        <taxon>Dothideomycetidae</taxon>
        <taxon>Myriangiales</taxon>
        <taxon>Elsinoaceae</taxon>
        <taxon>Elsinoe</taxon>
    </lineage>
</organism>
<name>A0A2P7YFS7_9PEZI</name>
<dbReference type="PANTHER" id="PTHR43341">
    <property type="entry name" value="AMINO ACID PERMEASE"/>
    <property type="match status" value="1"/>
</dbReference>
<evidence type="ECO:0000256" key="3">
    <source>
        <dbReference type="ARBA" id="ARBA00022989"/>
    </source>
</evidence>
<evidence type="ECO:0000256" key="1">
    <source>
        <dbReference type="ARBA" id="ARBA00004141"/>
    </source>
</evidence>
<dbReference type="PANTHER" id="PTHR43341:SF6">
    <property type="entry name" value="AMINO ACID TRANSPORTER (EUROFUNG)"/>
    <property type="match status" value="1"/>
</dbReference>
<evidence type="ECO:0000313" key="9">
    <source>
        <dbReference type="Proteomes" id="UP000243723"/>
    </source>
</evidence>
<accession>A0A2P7YFS7</accession>
<proteinExistence type="predicted"/>